<accession>A0A1A9VM82</accession>
<protein>
    <submittedName>
        <fullName evidence="2">Uncharacterized protein</fullName>
    </submittedName>
</protein>
<keyword evidence="3" id="KW-1185">Reference proteome</keyword>
<evidence type="ECO:0000313" key="3">
    <source>
        <dbReference type="Proteomes" id="UP000078200"/>
    </source>
</evidence>
<evidence type="ECO:0000313" key="2">
    <source>
        <dbReference type="EnsemblMetazoa" id="GAUT041452-PA"/>
    </source>
</evidence>
<name>A0A1A9VM82_GLOAU</name>
<sequence>MMNAFLVTNNFNSDDLWCNAFGYLNNNSDLLGLFIRANTEHKTDAGRNINAGLIPNSVNLLCHEIIVTLFPPFLQCVIVNCVYNGYFMRKLNFLIRKSLSKALTTILSLAHGHKRCELSSLISHNGRLIHLLISGSSCCFNVCFKVPVNVVESVNFLHEIKKLNECHQFEI</sequence>
<evidence type="ECO:0000256" key="1">
    <source>
        <dbReference type="SAM" id="Phobius"/>
    </source>
</evidence>
<organism evidence="2 3">
    <name type="scientific">Glossina austeni</name>
    <name type="common">Savannah tsetse fly</name>
    <dbReference type="NCBI Taxonomy" id="7395"/>
    <lineage>
        <taxon>Eukaryota</taxon>
        <taxon>Metazoa</taxon>
        <taxon>Ecdysozoa</taxon>
        <taxon>Arthropoda</taxon>
        <taxon>Hexapoda</taxon>
        <taxon>Insecta</taxon>
        <taxon>Pterygota</taxon>
        <taxon>Neoptera</taxon>
        <taxon>Endopterygota</taxon>
        <taxon>Diptera</taxon>
        <taxon>Brachycera</taxon>
        <taxon>Muscomorpha</taxon>
        <taxon>Hippoboscoidea</taxon>
        <taxon>Glossinidae</taxon>
        <taxon>Glossina</taxon>
    </lineage>
</organism>
<keyword evidence="1" id="KW-0812">Transmembrane</keyword>
<dbReference type="EnsemblMetazoa" id="GAUT041452-RA">
    <property type="protein sequence ID" value="GAUT041452-PA"/>
    <property type="gene ID" value="GAUT041452"/>
</dbReference>
<reference evidence="2" key="1">
    <citation type="submission" date="2020-05" db="UniProtKB">
        <authorList>
            <consortium name="EnsemblMetazoa"/>
        </authorList>
    </citation>
    <scope>IDENTIFICATION</scope>
    <source>
        <strain evidence="2">TTRI</strain>
    </source>
</reference>
<keyword evidence="1" id="KW-1133">Transmembrane helix</keyword>
<dbReference type="AlphaFoldDB" id="A0A1A9VM82"/>
<feature type="transmembrane region" description="Helical" evidence="1">
    <location>
        <begin position="65"/>
        <end position="87"/>
    </location>
</feature>
<dbReference type="VEuPathDB" id="VectorBase:GAUT041452"/>
<dbReference type="Proteomes" id="UP000078200">
    <property type="component" value="Unassembled WGS sequence"/>
</dbReference>
<proteinExistence type="predicted"/>
<keyword evidence="1" id="KW-0472">Membrane</keyword>